<name>A0A3N0XCZ0_ANAGA</name>
<sequence>MQRRDQTRPCAGLETRCPAFGVYASCPKLFLGRLVGPYAYVYGSCPCRQNQRQMQSLHCLPSDLNIRKECINFIFNEVPDRVSTNCQYERDLFSNKAQFDTGFSAKLKLKNDAFLTILDPTVMSHHTSVSNCFYYVIIIALSVIKDRLICTEYLCVFNLLNYIQKSEQRIFYL</sequence>
<evidence type="ECO:0000313" key="1">
    <source>
        <dbReference type="EMBL" id="ROI15203.1"/>
    </source>
</evidence>
<dbReference type="AlphaFoldDB" id="A0A3N0XCZ0"/>
<gene>
    <name evidence="1" type="ORF">DPX16_9002</name>
</gene>
<proteinExistence type="predicted"/>
<dbReference type="Proteomes" id="UP000281406">
    <property type="component" value="Unassembled WGS sequence"/>
</dbReference>
<organism evidence="1 2">
    <name type="scientific">Anabarilius grahami</name>
    <name type="common">Kanglang fish</name>
    <name type="synonym">Barilius grahami</name>
    <dbReference type="NCBI Taxonomy" id="495550"/>
    <lineage>
        <taxon>Eukaryota</taxon>
        <taxon>Metazoa</taxon>
        <taxon>Chordata</taxon>
        <taxon>Craniata</taxon>
        <taxon>Vertebrata</taxon>
        <taxon>Euteleostomi</taxon>
        <taxon>Actinopterygii</taxon>
        <taxon>Neopterygii</taxon>
        <taxon>Teleostei</taxon>
        <taxon>Ostariophysi</taxon>
        <taxon>Cypriniformes</taxon>
        <taxon>Xenocyprididae</taxon>
        <taxon>Xenocypridinae</taxon>
        <taxon>Xenocypridinae incertae sedis</taxon>
        <taxon>Anabarilius</taxon>
    </lineage>
</organism>
<reference evidence="1 2" key="1">
    <citation type="submission" date="2018-10" db="EMBL/GenBank/DDBJ databases">
        <title>Genome assembly for a Yunnan-Guizhou Plateau 3E fish, Anabarilius grahami (Regan), and its evolutionary and genetic applications.</title>
        <authorList>
            <person name="Jiang W."/>
        </authorList>
    </citation>
    <scope>NUCLEOTIDE SEQUENCE [LARGE SCALE GENOMIC DNA]</scope>
    <source>
        <strain evidence="1">AG-KIZ</strain>
        <tissue evidence="1">Muscle</tissue>
    </source>
</reference>
<comment type="caution">
    <text evidence="1">The sequence shown here is derived from an EMBL/GenBank/DDBJ whole genome shotgun (WGS) entry which is preliminary data.</text>
</comment>
<keyword evidence="2" id="KW-1185">Reference proteome</keyword>
<protein>
    <submittedName>
        <fullName evidence="1">Uncharacterized protein</fullName>
    </submittedName>
</protein>
<accession>A0A3N0XCZ0</accession>
<dbReference type="EMBL" id="RJVU01080244">
    <property type="protein sequence ID" value="ROI15203.1"/>
    <property type="molecule type" value="Genomic_DNA"/>
</dbReference>
<evidence type="ECO:0000313" key="2">
    <source>
        <dbReference type="Proteomes" id="UP000281406"/>
    </source>
</evidence>